<gene>
    <name evidence="2" type="ORF">MUK42_01299</name>
</gene>
<keyword evidence="3" id="KW-1185">Reference proteome</keyword>
<organism evidence="2 3">
    <name type="scientific">Musa troglodytarum</name>
    <name type="common">fe'i banana</name>
    <dbReference type="NCBI Taxonomy" id="320322"/>
    <lineage>
        <taxon>Eukaryota</taxon>
        <taxon>Viridiplantae</taxon>
        <taxon>Streptophyta</taxon>
        <taxon>Embryophyta</taxon>
        <taxon>Tracheophyta</taxon>
        <taxon>Spermatophyta</taxon>
        <taxon>Magnoliopsida</taxon>
        <taxon>Liliopsida</taxon>
        <taxon>Zingiberales</taxon>
        <taxon>Musaceae</taxon>
        <taxon>Musa</taxon>
    </lineage>
</organism>
<dbReference type="AlphaFoldDB" id="A0A9E7JT00"/>
<proteinExistence type="predicted"/>
<sequence length="75" mass="7235">MSRSSDPTSGARSAAGPSASVPSPRSTSTSASRGTSRAALGFGAATWSGSSLAPWIASTPTGRGPTAPRATASGR</sequence>
<dbReference type="Proteomes" id="UP001055439">
    <property type="component" value="Chromosome 3"/>
</dbReference>
<name>A0A9E7JT00_9LILI</name>
<feature type="region of interest" description="Disordered" evidence="1">
    <location>
        <begin position="1"/>
        <end position="37"/>
    </location>
</feature>
<reference evidence="2" key="1">
    <citation type="submission" date="2022-05" db="EMBL/GenBank/DDBJ databases">
        <title>The Musa troglodytarum L. genome provides insights into the mechanism of non-climacteric behaviour and enrichment of carotenoids.</title>
        <authorList>
            <person name="Wang J."/>
        </authorList>
    </citation>
    <scope>NUCLEOTIDE SEQUENCE</scope>
    <source>
        <tissue evidence="2">Leaf</tissue>
    </source>
</reference>
<dbReference type="EMBL" id="CP097505">
    <property type="protein sequence ID" value="URD93122.1"/>
    <property type="molecule type" value="Genomic_DNA"/>
</dbReference>
<accession>A0A9E7JT00</accession>
<evidence type="ECO:0000313" key="3">
    <source>
        <dbReference type="Proteomes" id="UP001055439"/>
    </source>
</evidence>
<feature type="region of interest" description="Disordered" evidence="1">
    <location>
        <begin position="51"/>
        <end position="75"/>
    </location>
</feature>
<feature type="compositionally biased region" description="Low complexity" evidence="1">
    <location>
        <begin position="7"/>
        <end position="37"/>
    </location>
</feature>
<evidence type="ECO:0000256" key="1">
    <source>
        <dbReference type="SAM" id="MobiDB-lite"/>
    </source>
</evidence>
<evidence type="ECO:0000313" key="2">
    <source>
        <dbReference type="EMBL" id="URD93122.1"/>
    </source>
</evidence>
<protein>
    <submittedName>
        <fullName evidence="2">Uncharacterized protein</fullName>
    </submittedName>
</protein>